<evidence type="ECO:0000313" key="11">
    <source>
        <dbReference type="EMBL" id="CBX28395.1"/>
    </source>
</evidence>
<evidence type="ECO:0000256" key="9">
    <source>
        <dbReference type="SAM" id="Phobius"/>
    </source>
</evidence>
<dbReference type="InterPro" id="IPR005467">
    <property type="entry name" value="His_kinase_dom"/>
</dbReference>
<keyword evidence="9" id="KW-0472">Membrane</keyword>
<dbReference type="GO" id="GO:0000155">
    <property type="term" value="F:phosphorelay sensor kinase activity"/>
    <property type="evidence" value="ECO:0007669"/>
    <property type="project" value="InterPro"/>
</dbReference>
<evidence type="ECO:0000256" key="2">
    <source>
        <dbReference type="ARBA" id="ARBA00012438"/>
    </source>
</evidence>
<keyword evidence="9" id="KW-1133">Transmembrane helix</keyword>
<keyword evidence="3" id="KW-0597">Phosphoprotein</keyword>
<keyword evidence="5" id="KW-0547">Nucleotide-binding</keyword>
<evidence type="ECO:0000256" key="8">
    <source>
        <dbReference type="ARBA" id="ARBA00023012"/>
    </source>
</evidence>
<name>E1YCV1_9BACT</name>
<dbReference type="SUPFAM" id="SSF47384">
    <property type="entry name" value="Homodimeric domain of signal transducing histidine kinase"/>
    <property type="match status" value="1"/>
</dbReference>
<dbReference type="PRINTS" id="PR00344">
    <property type="entry name" value="BCTRLSENSOR"/>
</dbReference>
<dbReference type="InterPro" id="IPR036097">
    <property type="entry name" value="HisK_dim/P_sf"/>
</dbReference>
<evidence type="ECO:0000256" key="7">
    <source>
        <dbReference type="ARBA" id="ARBA00022840"/>
    </source>
</evidence>
<evidence type="ECO:0000256" key="5">
    <source>
        <dbReference type="ARBA" id="ARBA00022741"/>
    </source>
</evidence>
<feature type="transmembrane region" description="Helical" evidence="9">
    <location>
        <begin position="39"/>
        <end position="57"/>
    </location>
</feature>
<evidence type="ECO:0000259" key="10">
    <source>
        <dbReference type="PROSITE" id="PS50109"/>
    </source>
</evidence>
<proteinExistence type="predicted"/>
<reference evidence="11" key="1">
    <citation type="journal article" date="2011" name="Environ. Microbiol.">
        <title>Genomic insights into the metabolic potential of the polycyclic aromatic hydrocarbon degrading sulfate-reducing Deltaproteobacterium N47.</title>
        <authorList>
            <person name="Bergmann F."/>
            <person name="Selesi D."/>
            <person name="Weinmaier T."/>
            <person name="Tischler P."/>
            <person name="Rattei T."/>
            <person name="Meckenstock R.U."/>
        </authorList>
    </citation>
    <scope>NUCLEOTIDE SEQUENCE</scope>
</reference>
<dbReference type="PANTHER" id="PTHR43065:SF46">
    <property type="entry name" value="C4-DICARBOXYLATE TRANSPORT SENSOR PROTEIN DCTB"/>
    <property type="match status" value="1"/>
</dbReference>
<dbReference type="PANTHER" id="PTHR43065">
    <property type="entry name" value="SENSOR HISTIDINE KINASE"/>
    <property type="match status" value="1"/>
</dbReference>
<gene>
    <name evidence="11" type="ORF">N47_G37190</name>
</gene>
<dbReference type="GO" id="GO:0005524">
    <property type="term" value="F:ATP binding"/>
    <property type="evidence" value="ECO:0007669"/>
    <property type="project" value="UniProtKB-KW"/>
</dbReference>
<dbReference type="Gene3D" id="1.10.287.130">
    <property type="match status" value="1"/>
</dbReference>
<dbReference type="EMBL" id="FR695868">
    <property type="protein sequence ID" value="CBX28395.1"/>
    <property type="molecule type" value="Genomic_DNA"/>
</dbReference>
<dbReference type="InterPro" id="IPR003661">
    <property type="entry name" value="HisK_dim/P_dom"/>
</dbReference>
<feature type="transmembrane region" description="Helical" evidence="9">
    <location>
        <begin position="16"/>
        <end position="33"/>
    </location>
</feature>
<dbReference type="EC" id="2.7.13.3" evidence="2"/>
<sequence>MNKMNFKNTISPQIEKNGLVLIAFAMVILYWVIDSLASGLLFTRILIVSFVIIYGFFTQTLINTRKAALEEKEKSQQQLIQSESLAAIGQLVAGIAHELNNPLSSTASLIQSDIELINEIKDKRDIDHEILADLRFSLREMNRAETIVKSVLGLSRQTQTYAENVNINKILDDALRVLHNQYSSSNIEIVKDFDENLPEINGNFANLGQVFINVIKNALQALPDDKGFIYLKTRYNKETNCIEIECRDTGEGIPNEIIKDIFKPFFTTKDVGKGSGLGLYISHEIIKKHGGLISVSSNKGKGSTFVIALPARGERKDD</sequence>
<dbReference type="InterPro" id="IPR036890">
    <property type="entry name" value="HATPase_C_sf"/>
</dbReference>
<evidence type="ECO:0000256" key="4">
    <source>
        <dbReference type="ARBA" id="ARBA00022679"/>
    </source>
</evidence>
<keyword evidence="8" id="KW-0902">Two-component regulatory system</keyword>
<comment type="catalytic activity">
    <reaction evidence="1">
        <text>ATP + protein L-histidine = ADP + protein N-phospho-L-histidine.</text>
        <dbReference type="EC" id="2.7.13.3"/>
    </reaction>
</comment>
<dbReference type="AlphaFoldDB" id="E1YCV1"/>
<dbReference type="SMART" id="SM00387">
    <property type="entry name" value="HATPase_c"/>
    <property type="match status" value="1"/>
</dbReference>
<evidence type="ECO:0000256" key="3">
    <source>
        <dbReference type="ARBA" id="ARBA00022553"/>
    </source>
</evidence>
<accession>E1YCV1</accession>
<dbReference type="InterPro" id="IPR003594">
    <property type="entry name" value="HATPase_dom"/>
</dbReference>
<evidence type="ECO:0000256" key="6">
    <source>
        <dbReference type="ARBA" id="ARBA00022777"/>
    </source>
</evidence>
<evidence type="ECO:0000256" key="1">
    <source>
        <dbReference type="ARBA" id="ARBA00000085"/>
    </source>
</evidence>
<dbReference type="SUPFAM" id="SSF55874">
    <property type="entry name" value="ATPase domain of HSP90 chaperone/DNA topoisomerase II/histidine kinase"/>
    <property type="match status" value="1"/>
</dbReference>
<keyword evidence="7" id="KW-0067">ATP-binding</keyword>
<dbReference type="Gene3D" id="3.30.565.10">
    <property type="entry name" value="Histidine kinase-like ATPase, C-terminal domain"/>
    <property type="match status" value="1"/>
</dbReference>
<dbReference type="InterPro" id="IPR004358">
    <property type="entry name" value="Sig_transdc_His_kin-like_C"/>
</dbReference>
<keyword evidence="9" id="KW-0812">Transmembrane</keyword>
<organism evidence="11">
    <name type="scientific">uncultured Desulfobacterium sp</name>
    <dbReference type="NCBI Taxonomy" id="201089"/>
    <lineage>
        <taxon>Bacteria</taxon>
        <taxon>Pseudomonadati</taxon>
        <taxon>Thermodesulfobacteriota</taxon>
        <taxon>Desulfobacteria</taxon>
        <taxon>Desulfobacterales</taxon>
        <taxon>Desulfobacteriaceae</taxon>
        <taxon>Desulfobacterium</taxon>
        <taxon>environmental samples</taxon>
    </lineage>
</organism>
<keyword evidence="4" id="KW-0808">Transferase</keyword>
<keyword evidence="6" id="KW-0418">Kinase</keyword>
<dbReference type="CDD" id="cd00082">
    <property type="entry name" value="HisKA"/>
    <property type="match status" value="1"/>
</dbReference>
<protein>
    <recommendedName>
        <fullName evidence="2">histidine kinase</fullName>
        <ecNumber evidence="2">2.7.13.3</ecNumber>
    </recommendedName>
</protein>
<feature type="domain" description="Histidine kinase" evidence="10">
    <location>
        <begin position="94"/>
        <end position="313"/>
    </location>
</feature>
<dbReference type="Pfam" id="PF02518">
    <property type="entry name" value="HATPase_c"/>
    <property type="match status" value="1"/>
</dbReference>
<dbReference type="PROSITE" id="PS50109">
    <property type="entry name" value="HIS_KIN"/>
    <property type="match status" value="1"/>
</dbReference>